<evidence type="ECO:0000256" key="1">
    <source>
        <dbReference type="SAM" id="MobiDB-lite"/>
    </source>
</evidence>
<feature type="transmembrane region" description="Helical" evidence="2">
    <location>
        <begin position="40"/>
        <end position="60"/>
    </location>
</feature>
<dbReference type="OrthoDB" id="5394254at2759"/>
<protein>
    <submittedName>
        <fullName evidence="3">Uncharacterized protein</fullName>
    </submittedName>
</protein>
<feature type="transmembrane region" description="Helical" evidence="2">
    <location>
        <begin position="242"/>
        <end position="264"/>
    </location>
</feature>
<dbReference type="VEuPathDB" id="FungiDB:HCDG_03639"/>
<feature type="transmembrane region" description="Helical" evidence="2">
    <location>
        <begin position="202"/>
        <end position="222"/>
    </location>
</feature>
<evidence type="ECO:0000313" key="4">
    <source>
        <dbReference type="Proteomes" id="UP000002624"/>
    </source>
</evidence>
<evidence type="ECO:0000313" key="3">
    <source>
        <dbReference type="EMBL" id="EER42180.1"/>
    </source>
</evidence>
<keyword evidence="2" id="KW-0812">Transmembrane</keyword>
<accession>C6HC90</accession>
<evidence type="ECO:0000256" key="2">
    <source>
        <dbReference type="SAM" id="Phobius"/>
    </source>
</evidence>
<dbReference type="OMA" id="YLLTTFY"/>
<keyword evidence="2" id="KW-0472">Membrane</keyword>
<dbReference type="Proteomes" id="UP000002624">
    <property type="component" value="Unassembled WGS sequence"/>
</dbReference>
<gene>
    <name evidence="3" type="ORF">HCDG_03639</name>
</gene>
<sequence length="387" mass="42778">MPSRKSTTTKSSHGRKGKHTPHESLPTGWHFQAPRWLRALCRYSSLVICSLALSTGLFSLSSQITQGDLAWTSRQYDSWWGIGGLLAWRTAELTVAWLSGYDSQRLTHANNSARSSYNSDANYLTFYGIRPTTLMTVAFITLLSTAIPFFVFRGPSRIHQMHPFMVFQCYDGHTTLTAISSTKITKDDIKLRHPTILADCPTTVYTTLVASGIYTLILYSSVVTWLPTYLVTYYDGLPDIRIAHAGAKSFISLLATLLPAGYALRDFLFVSSVGAEWLDEQRTEDSAVDLIGPGKEAREQGDEAPSGELLVMSVYRKYWLELPAKTRSLLSRTIELAVMIMFNTVVQVVGTINGAEVEGAVGWGSIWTLATCVTGVMFGWVEAADGL</sequence>
<feature type="region of interest" description="Disordered" evidence="1">
    <location>
        <begin position="1"/>
        <end position="26"/>
    </location>
</feature>
<keyword evidence="2" id="KW-1133">Transmembrane helix</keyword>
<reference evidence="4" key="1">
    <citation type="submission" date="2009-05" db="EMBL/GenBank/DDBJ databases">
        <title>The genome sequence of Ajellomyces capsulatus strain H143.</title>
        <authorList>
            <person name="Champion M."/>
            <person name="Cuomo C.A."/>
            <person name="Ma L.-J."/>
            <person name="Henn M.R."/>
            <person name="Sil A."/>
            <person name="Goldman B."/>
            <person name="Young S.K."/>
            <person name="Kodira C.D."/>
            <person name="Zeng Q."/>
            <person name="Koehrsen M."/>
            <person name="Alvarado L."/>
            <person name="Berlin A.M."/>
            <person name="Borenstein D."/>
            <person name="Chen Z."/>
            <person name="Engels R."/>
            <person name="Freedman E."/>
            <person name="Gellesch M."/>
            <person name="Goldberg J."/>
            <person name="Griggs A."/>
            <person name="Gujja S."/>
            <person name="Heiman D.I."/>
            <person name="Hepburn T.A."/>
            <person name="Howarth C."/>
            <person name="Jen D."/>
            <person name="Larson L."/>
            <person name="Lewis B."/>
            <person name="Mehta T."/>
            <person name="Park D."/>
            <person name="Pearson M."/>
            <person name="Roberts A."/>
            <person name="Saif S."/>
            <person name="Shea T.D."/>
            <person name="Shenoy N."/>
            <person name="Sisk P."/>
            <person name="Stolte C."/>
            <person name="Sykes S."/>
            <person name="Walk T."/>
            <person name="White J."/>
            <person name="Yandava C."/>
            <person name="Klein B."/>
            <person name="McEwen J.G."/>
            <person name="Puccia R."/>
            <person name="Goldman G.H."/>
            <person name="Felipe M.S."/>
            <person name="Nino-Vega G."/>
            <person name="San-Blas G."/>
            <person name="Taylor J.W."/>
            <person name="Mendoza L."/>
            <person name="Galagan J.E."/>
            <person name="Nusbaum C."/>
            <person name="Birren B.W."/>
        </authorList>
    </citation>
    <scope>NUCLEOTIDE SEQUENCE [LARGE SCALE GENOMIC DNA]</scope>
    <source>
        <strain evidence="4">H143</strain>
    </source>
</reference>
<dbReference type="AlphaFoldDB" id="C6HC90"/>
<name>C6HC90_AJECH</name>
<feature type="transmembrane region" description="Helical" evidence="2">
    <location>
        <begin position="361"/>
        <end position="381"/>
    </location>
</feature>
<dbReference type="EMBL" id="GG692422">
    <property type="protein sequence ID" value="EER42180.1"/>
    <property type="molecule type" value="Genomic_DNA"/>
</dbReference>
<dbReference type="HOGENOM" id="CLU_042059_1_0_1"/>
<organism evidence="3 4">
    <name type="scientific">Ajellomyces capsulatus (strain H143)</name>
    <name type="common">Darling's disease fungus</name>
    <name type="synonym">Histoplasma capsulatum</name>
    <dbReference type="NCBI Taxonomy" id="544712"/>
    <lineage>
        <taxon>Eukaryota</taxon>
        <taxon>Fungi</taxon>
        <taxon>Dikarya</taxon>
        <taxon>Ascomycota</taxon>
        <taxon>Pezizomycotina</taxon>
        <taxon>Eurotiomycetes</taxon>
        <taxon>Eurotiomycetidae</taxon>
        <taxon>Onygenales</taxon>
        <taxon>Ajellomycetaceae</taxon>
        <taxon>Histoplasma</taxon>
    </lineage>
</organism>
<dbReference type="eggNOG" id="ENOG502RZT9">
    <property type="taxonomic scope" value="Eukaryota"/>
</dbReference>
<feature type="transmembrane region" description="Helical" evidence="2">
    <location>
        <begin position="336"/>
        <end position="355"/>
    </location>
</feature>
<feature type="compositionally biased region" description="Polar residues" evidence="1">
    <location>
        <begin position="1"/>
        <end position="11"/>
    </location>
</feature>
<feature type="transmembrane region" description="Helical" evidence="2">
    <location>
        <begin position="133"/>
        <end position="152"/>
    </location>
</feature>
<proteinExistence type="predicted"/>